<protein>
    <submittedName>
        <fullName evidence="1">Uncharacterized protein</fullName>
    </submittedName>
</protein>
<proteinExistence type="predicted"/>
<reference evidence="1" key="2">
    <citation type="journal article" date="2015" name="Fish Shellfish Immunol.">
        <title>Early steps in the European eel (Anguilla anguilla)-Vibrio vulnificus interaction in the gills: Role of the RtxA13 toxin.</title>
        <authorList>
            <person name="Callol A."/>
            <person name="Pajuelo D."/>
            <person name="Ebbesson L."/>
            <person name="Teles M."/>
            <person name="MacKenzie S."/>
            <person name="Amaro C."/>
        </authorList>
    </citation>
    <scope>NUCLEOTIDE SEQUENCE</scope>
</reference>
<dbReference type="AlphaFoldDB" id="A0A0E9WPT7"/>
<dbReference type="EMBL" id="GBXM01016982">
    <property type="protein sequence ID" value="JAH91595.1"/>
    <property type="molecule type" value="Transcribed_RNA"/>
</dbReference>
<organism evidence="1">
    <name type="scientific">Anguilla anguilla</name>
    <name type="common">European freshwater eel</name>
    <name type="synonym">Muraena anguilla</name>
    <dbReference type="NCBI Taxonomy" id="7936"/>
    <lineage>
        <taxon>Eukaryota</taxon>
        <taxon>Metazoa</taxon>
        <taxon>Chordata</taxon>
        <taxon>Craniata</taxon>
        <taxon>Vertebrata</taxon>
        <taxon>Euteleostomi</taxon>
        <taxon>Actinopterygii</taxon>
        <taxon>Neopterygii</taxon>
        <taxon>Teleostei</taxon>
        <taxon>Anguilliformes</taxon>
        <taxon>Anguillidae</taxon>
        <taxon>Anguilla</taxon>
    </lineage>
</organism>
<name>A0A0E9WPT7_ANGAN</name>
<evidence type="ECO:0000313" key="1">
    <source>
        <dbReference type="EMBL" id="JAH91595.1"/>
    </source>
</evidence>
<reference evidence="1" key="1">
    <citation type="submission" date="2014-11" db="EMBL/GenBank/DDBJ databases">
        <authorList>
            <person name="Amaro Gonzalez C."/>
        </authorList>
    </citation>
    <scope>NUCLEOTIDE SEQUENCE</scope>
</reference>
<accession>A0A0E9WPT7</accession>
<sequence>MIHALCFLCQQRGLLHQYLNRPQCDPCTAAYVLNLSG</sequence>